<dbReference type="SUPFAM" id="SSF53098">
    <property type="entry name" value="Ribonuclease H-like"/>
    <property type="match status" value="2"/>
</dbReference>
<comment type="caution">
    <text evidence="4">The sequence shown here is derived from an EMBL/GenBank/DDBJ whole genome shotgun (WGS) entry which is preliminary data.</text>
</comment>
<feature type="domain" description="Integrase catalytic" evidence="3">
    <location>
        <begin position="347"/>
        <end position="416"/>
    </location>
</feature>
<dbReference type="CDD" id="cd09279">
    <property type="entry name" value="RNase_HI_like"/>
    <property type="match status" value="1"/>
</dbReference>
<proteinExistence type="predicted"/>
<dbReference type="PROSITE" id="PS50994">
    <property type="entry name" value="INTEGRASE"/>
    <property type="match status" value="1"/>
</dbReference>
<dbReference type="PANTHER" id="PTHR48475:SF1">
    <property type="entry name" value="RNASE H TYPE-1 DOMAIN-CONTAINING PROTEIN"/>
    <property type="match status" value="1"/>
</dbReference>
<dbReference type="InterPro" id="IPR001584">
    <property type="entry name" value="Integrase_cat-core"/>
</dbReference>
<dbReference type="GO" id="GO:0003676">
    <property type="term" value="F:nucleic acid binding"/>
    <property type="evidence" value="ECO:0007669"/>
    <property type="project" value="InterPro"/>
</dbReference>
<dbReference type="GO" id="GO:0004523">
    <property type="term" value="F:RNA-DNA hybrid ribonuclease activity"/>
    <property type="evidence" value="ECO:0007669"/>
    <property type="project" value="InterPro"/>
</dbReference>
<feature type="region of interest" description="Disordered" evidence="1">
    <location>
        <begin position="304"/>
        <end position="331"/>
    </location>
</feature>
<keyword evidence="5" id="KW-1185">Reference proteome</keyword>
<dbReference type="InterPro" id="IPR036397">
    <property type="entry name" value="RNaseH_sf"/>
</dbReference>
<dbReference type="GO" id="GO:0015074">
    <property type="term" value="P:DNA integration"/>
    <property type="evidence" value="ECO:0007669"/>
    <property type="project" value="InterPro"/>
</dbReference>
<evidence type="ECO:0000259" key="3">
    <source>
        <dbReference type="PROSITE" id="PS50994"/>
    </source>
</evidence>
<name>A0AAD8RCQ1_LOLMU</name>
<protein>
    <submittedName>
        <fullName evidence="4">Uncharacterized protein</fullName>
    </submittedName>
</protein>
<dbReference type="InterPro" id="IPR012337">
    <property type="entry name" value="RNaseH-like_sf"/>
</dbReference>
<evidence type="ECO:0000256" key="1">
    <source>
        <dbReference type="SAM" id="MobiDB-lite"/>
    </source>
</evidence>
<reference evidence="4" key="1">
    <citation type="submission" date="2023-07" db="EMBL/GenBank/DDBJ databases">
        <title>A chromosome-level genome assembly of Lolium multiflorum.</title>
        <authorList>
            <person name="Chen Y."/>
            <person name="Copetti D."/>
            <person name="Kolliker R."/>
            <person name="Studer B."/>
        </authorList>
    </citation>
    <scope>NUCLEOTIDE SEQUENCE</scope>
    <source>
        <strain evidence="4">02402/16</strain>
        <tissue evidence="4">Leaf</tissue>
    </source>
</reference>
<dbReference type="AlphaFoldDB" id="A0AAD8RCQ1"/>
<dbReference type="Proteomes" id="UP001231189">
    <property type="component" value="Unassembled WGS sequence"/>
</dbReference>
<feature type="domain" description="RNase H type-1" evidence="2">
    <location>
        <begin position="159"/>
        <end position="289"/>
    </location>
</feature>
<evidence type="ECO:0000313" key="4">
    <source>
        <dbReference type="EMBL" id="KAK1619095.1"/>
    </source>
</evidence>
<sequence length="416" mass="46285">MEMTFEKFHFRVEKEGAYCFDVPISSGLSAVDPDFSSSASSIELGDEEISSPRFISTKESEKLVKIFSDMSFESSADSYISDDSSDTDSFNFIDKSITIGKVFTNLYDGVTNLDKIQNPKYHQIYVIGESSRAEPATSEAFDDAGNPVDEVAKIQDPDLSRTWTMNFDGSKRVEGAGAGVILISPEGDKLKYVLRMTFPNASNNEAEYEDLIHGMKMAKACGATRLKIFGDSQLVAQQVMNQCDAVNDSMVAYKEVYNELEKLFDGCEVNHISRLSNDEADVLANIGSQCLAIPPGVFWEEITERSTKPKKSKKKEKEEKSSGAAKETLEEEEEHDLVLMVQIPWMQAIVTDNGSNFTSKEFKTYYAEVGIKLHFASVAHPQTNGQVEKANGIICNGIKKRLLGPLEKSRHTWPEE</sequence>
<dbReference type="PANTHER" id="PTHR48475">
    <property type="entry name" value="RIBONUCLEASE H"/>
    <property type="match status" value="1"/>
</dbReference>
<evidence type="ECO:0000259" key="2">
    <source>
        <dbReference type="PROSITE" id="PS50879"/>
    </source>
</evidence>
<dbReference type="PROSITE" id="PS50879">
    <property type="entry name" value="RNASE_H_1"/>
    <property type="match status" value="1"/>
</dbReference>
<dbReference type="InterPro" id="IPR002156">
    <property type="entry name" value="RNaseH_domain"/>
</dbReference>
<organism evidence="4 5">
    <name type="scientific">Lolium multiflorum</name>
    <name type="common">Italian ryegrass</name>
    <name type="synonym">Lolium perenne subsp. multiflorum</name>
    <dbReference type="NCBI Taxonomy" id="4521"/>
    <lineage>
        <taxon>Eukaryota</taxon>
        <taxon>Viridiplantae</taxon>
        <taxon>Streptophyta</taxon>
        <taxon>Embryophyta</taxon>
        <taxon>Tracheophyta</taxon>
        <taxon>Spermatophyta</taxon>
        <taxon>Magnoliopsida</taxon>
        <taxon>Liliopsida</taxon>
        <taxon>Poales</taxon>
        <taxon>Poaceae</taxon>
        <taxon>BOP clade</taxon>
        <taxon>Pooideae</taxon>
        <taxon>Poodae</taxon>
        <taxon>Poeae</taxon>
        <taxon>Poeae Chloroplast Group 2 (Poeae type)</taxon>
        <taxon>Loliodinae</taxon>
        <taxon>Loliinae</taxon>
        <taxon>Lolium</taxon>
    </lineage>
</organism>
<dbReference type="Pfam" id="PF13456">
    <property type="entry name" value="RVT_3"/>
    <property type="match status" value="1"/>
</dbReference>
<accession>A0AAD8RCQ1</accession>
<gene>
    <name evidence="4" type="ORF">QYE76_024612</name>
</gene>
<evidence type="ECO:0000313" key="5">
    <source>
        <dbReference type="Proteomes" id="UP001231189"/>
    </source>
</evidence>
<dbReference type="Gene3D" id="3.30.420.10">
    <property type="entry name" value="Ribonuclease H-like superfamily/Ribonuclease H"/>
    <property type="match status" value="2"/>
</dbReference>
<dbReference type="EMBL" id="JAUUTY010000006">
    <property type="protein sequence ID" value="KAK1619095.1"/>
    <property type="molecule type" value="Genomic_DNA"/>
</dbReference>